<keyword evidence="1" id="KW-0863">Zinc-finger</keyword>
<dbReference type="PANTHER" id="PTHR34222">
    <property type="entry name" value="GAG_PRE-INTEGRS DOMAIN-CONTAINING PROTEIN"/>
    <property type="match status" value="1"/>
</dbReference>
<evidence type="ECO:0000256" key="2">
    <source>
        <dbReference type="SAM" id="MobiDB-lite"/>
    </source>
</evidence>
<comment type="caution">
    <text evidence="4">The sequence shown here is derived from an EMBL/GenBank/DDBJ whole genome shotgun (WGS) entry which is preliminary data.</text>
</comment>
<feature type="region of interest" description="Disordered" evidence="2">
    <location>
        <begin position="74"/>
        <end position="112"/>
    </location>
</feature>
<dbReference type="EMBL" id="JAVYJV010000017">
    <property type="protein sequence ID" value="KAK4348883.1"/>
    <property type="molecule type" value="Genomic_DNA"/>
</dbReference>
<dbReference type="GO" id="GO:0008270">
    <property type="term" value="F:zinc ion binding"/>
    <property type="evidence" value="ECO:0007669"/>
    <property type="project" value="UniProtKB-KW"/>
</dbReference>
<keyword evidence="5" id="KW-1185">Reference proteome</keyword>
<dbReference type="GO" id="GO:0003676">
    <property type="term" value="F:nucleic acid binding"/>
    <property type="evidence" value="ECO:0007669"/>
    <property type="project" value="InterPro"/>
</dbReference>
<dbReference type="InterPro" id="IPR054722">
    <property type="entry name" value="PolX-like_BBD"/>
</dbReference>
<dbReference type="AlphaFoldDB" id="A0AAE1RC62"/>
<organism evidence="4 5">
    <name type="scientific">Anisodus tanguticus</name>
    <dbReference type="NCBI Taxonomy" id="243964"/>
    <lineage>
        <taxon>Eukaryota</taxon>
        <taxon>Viridiplantae</taxon>
        <taxon>Streptophyta</taxon>
        <taxon>Embryophyta</taxon>
        <taxon>Tracheophyta</taxon>
        <taxon>Spermatophyta</taxon>
        <taxon>Magnoliopsida</taxon>
        <taxon>eudicotyledons</taxon>
        <taxon>Gunneridae</taxon>
        <taxon>Pentapetalae</taxon>
        <taxon>asterids</taxon>
        <taxon>lamiids</taxon>
        <taxon>Solanales</taxon>
        <taxon>Solanaceae</taxon>
        <taxon>Solanoideae</taxon>
        <taxon>Hyoscyameae</taxon>
        <taxon>Anisodus</taxon>
    </lineage>
</organism>
<gene>
    <name evidence="4" type="ORF">RND71_031638</name>
</gene>
<reference evidence="4" key="1">
    <citation type="submission" date="2023-12" db="EMBL/GenBank/DDBJ databases">
        <title>Genome assembly of Anisodus tanguticus.</title>
        <authorList>
            <person name="Wang Y.-J."/>
        </authorList>
    </citation>
    <scope>NUCLEOTIDE SEQUENCE</scope>
    <source>
        <strain evidence="4">KB-2021</strain>
        <tissue evidence="4">Leaf</tissue>
    </source>
</reference>
<evidence type="ECO:0000313" key="5">
    <source>
        <dbReference type="Proteomes" id="UP001291623"/>
    </source>
</evidence>
<protein>
    <recommendedName>
        <fullName evidence="3">CCHC-type domain-containing protein</fullName>
    </recommendedName>
</protein>
<feature type="domain" description="CCHC-type" evidence="3">
    <location>
        <begin position="50"/>
        <end position="63"/>
    </location>
</feature>
<keyword evidence="1" id="KW-0479">Metal-binding</keyword>
<accession>A0AAE1RC62</accession>
<feature type="region of interest" description="Disordered" evidence="2">
    <location>
        <begin position="1"/>
        <end position="26"/>
    </location>
</feature>
<evidence type="ECO:0000259" key="3">
    <source>
        <dbReference type="PROSITE" id="PS50158"/>
    </source>
</evidence>
<feature type="compositionally biased region" description="Polar residues" evidence="2">
    <location>
        <begin position="83"/>
        <end position="112"/>
    </location>
</feature>
<evidence type="ECO:0000313" key="4">
    <source>
        <dbReference type="EMBL" id="KAK4348883.1"/>
    </source>
</evidence>
<dbReference type="PROSITE" id="PS50158">
    <property type="entry name" value="ZF_CCHC"/>
    <property type="match status" value="1"/>
</dbReference>
<evidence type="ECO:0000256" key="1">
    <source>
        <dbReference type="PROSITE-ProRule" id="PRU00047"/>
    </source>
</evidence>
<proteinExistence type="predicted"/>
<keyword evidence="1" id="KW-0862">Zinc</keyword>
<sequence length="242" mass="27116">MNVNEAYDVVTQEESQRTLGVGGSSRDPLTLLAGRTYPHKHKKLVFGEACGNCGYKGHVTEDCYRIVGYPHDFKSKKKGNGQGTNKPAANVTTTNENCNTQSSTHIEGSNTRGHYLTDDQYQQWLGSRPSTSDCTSNMAGMLFKLSNAHRWIVDTRALHHITPYNEILEAIRNIKEFQSRKVQVPIGGRCSIASIGDAKILRDHILKDVLYVPEFKCSLLSVSKIIKELRCSVLFFPEFCIF</sequence>
<dbReference type="PANTHER" id="PTHR34222:SF77">
    <property type="entry name" value="CCHC-TYPE DOMAIN-CONTAINING PROTEIN"/>
    <property type="match status" value="1"/>
</dbReference>
<dbReference type="Pfam" id="PF22936">
    <property type="entry name" value="Pol_BBD"/>
    <property type="match status" value="1"/>
</dbReference>
<dbReference type="Proteomes" id="UP001291623">
    <property type="component" value="Unassembled WGS sequence"/>
</dbReference>
<dbReference type="InterPro" id="IPR001878">
    <property type="entry name" value="Znf_CCHC"/>
</dbReference>
<name>A0AAE1RC62_9SOLA</name>